<sequence>MIIHLFRIYALILIKLYIKKYIYIEILDQVYVFTIFIYKIIATLIKKLDKLNFVIDIKLNRGT</sequence>
<proteinExistence type="predicted"/>
<accession>A0A086CGB2</accession>
<keyword evidence="1" id="KW-0812">Transmembrane</keyword>
<comment type="caution">
    <text evidence="2">The sequence shown here is derived from an EMBL/GenBank/DDBJ whole genome shotgun (WGS) entry which is preliminary data.</text>
</comment>
<reference evidence="2 3" key="1">
    <citation type="submission" date="2014-08" db="EMBL/GenBank/DDBJ databases">
        <title>Comparative genomics reveals surprising divergence of two closely related strains of uncultivated UCYN-A cyanobacteria.</title>
        <authorList>
            <person name="Bombar D."/>
            <person name="Heller P."/>
            <person name="Sanchez-Baracaldo P."/>
            <person name="Carter B.J."/>
            <person name="Zert J.P."/>
        </authorList>
    </citation>
    <scope>NUCLEOTIDE SEQUENCE [LARGE SCALE GENOMIC DNA]</scope>
</reference>
<dbReference type="STRING" id="1527444.ucyna2_00956"/>
<feature type="transmembrane region" description="Helical" evidence="1">
    <location>
        <begin position="21"/>
        <end position="41"/>
    </location>
</feature>
<dbReference type="Proteomes" id="UP000028922">
    <property type="component" value="Unassembled WGS sequence"/>
</dbReference>
<dbReference type="EMBL" id="JPSP01000011">
    <property type="protein sequence ID" value="KFF41226.1"/>
    <property type="molecule type" value="Genomic_DNA"/>
</dbReference>
<keyword evidence="1" id="KW-0472">Membrane</keyword>
<evidence type="ECO:0000256" key="1">
    <source>
        <dbReference type="SAM" id="Phobius"/>
    </source>
</evidence>
<evidence type="ECO:0000313" key="2">
    <source>
        <dbReference type="EMBL" id="KFF41226.1"/>
    </source>
</evidence>
<protein>
    <submittedName>
        <fullName evidence="2">Uncharacterized protein</fullName>
    </submittedName>
</protein>
<keyword evidence="1" id="KW-1133">Transmembrane helix</keyword>
<dbReference type="AlphaFoldDB" id="A0A086CGB2"/>
<evidence type="ECO:0000313" key="3">
    <source>
        <dbReference type="Proteomes" id="UP000028922"/>
    </source>
</evidence>
<name>A0A086CGB2_9CHRO</name>
<organism evidence="2 3">
    <name type="scientific">Candidatus Atelocyanobacterium thalassa isolate SIO64986</name>
    <dbReference type="NCBI Taxonomy" id="1527444"/>
    <lineage>
        <taxon>Bacteria</taxon>
        <taxon>Bacillati</taxon>
        <taxon>Cyanobacteriota</taxon>
        <taxon>Cyanophyceae</taxon>
        <taxon>Oscillatoriophycideae</taxon>
        <taxon>Chroococcales</taxon>
        <taxon>Aphanothecaceae</taxon>
        <taxon>Candidatus Atelocyanobacterium</taxon>
        <taxon>Candidatus Atelocyanobacterium thalassae</taxon>
    </lineage>
</organism>
<gene>
    <name evidence="2" type="ORF">ucyna2_00956</name>
</gene>